<comment type="caution">
    <text evidence="2">The sequence shown here is derived from an EMBL/GenBank/DDBJ whole genome shotgun (WGS) entry which is preliminary data.</text>
</comment>
<name>A0ABU3L4G5_9FLAO</name>
<accession>A0ABU3L4G5</accession>
<keyword evidence="3" id="KW-1185">Reference proteome</keyword>
<evidence type="ECO:0000313" key="2">
    <source>
        <dbReference type="EMBL" id="MDT7828634.1"/>
    </source>
</evidence>
<reference evidence="2 3" key="1">
    <citation type="submission" date="2023-09" db="EMBL/GenBank/DDBJ databases">
        <title>Novel taxa isolated from Blanes Bay.</title>
        <authorList>
            <person name="Rey-Velasco X."/>
            <person name="Lucena T."/>
        </authorList>
    </citation>
    <scope>NUCLEOTIDE SEQUENCE [LARGE SCALE GENOMIC DNA]</scope>
    <source>
        <strain evidence="2 3">S334</strain>
    </source>
</reference>
<keyword evidence="1" id="KW-0472">Membrane</keyword>
<sequence>MKKITTRYGIGVLLAGVAGLFVWWYVDRPDDYGYSNDRPFLSISIDSIGNYFKPNTEIGPLEPEHLVEIEGRIKEINAHNHRNTILLKGSEDASPYAICDMQTGQEKELEQLRENDTVKVKGVFKGYLKDAVFLHCKITHYNLHE</sequence>
<dbReference type="Pfam" id="PF12869">
    <property type="entry name" value="tRNA_anti-like"/>
    <property type="match status" value="1"/>
</dbReference>
<organism evidence="2 3">
    <name type="scientific">Pricia mediterranea</name>
    <dbReference type="NCBI Taxonomy" id="3076079"/>
    <lineage>
        <taxon>Bacteria</taxon>
        <taxon>Pseudomonadati</taxon>
        <taxon>Bacteroidota</taxon>
        <taxon>Flavobacteriia</taxon>
        <taxon>Flavobacteriales</taxon>
        <taxon>Flavobacteriaceae</taxon>
        <taxon>Pricia</taxon>
    </lineage>
</organism>
<protein>
    <recommendedName>
        <fullName evidence="4">tRNA_anti-like</fullName>
    </recommendedName>
</protein>
<evidence type="ECO:0000256" key="1">
    <source>
        <dbReference type="SAM" id="Phobius"/>
    </source>
</evidence>
<evidence type="ECO:0000313" key="3">
    <source>
        <dbReference type="Proteomes" id="UP001250656"/>
    </source>
</evidence>
<proteinExistence type="predicted"/>
<dbReference type="InterPro" id="IPR024422">
    <property type="entry name" value="Protein_unknown_function_OB"/>
</dbReference>
<evidence type="ECO:0008006" key="4">
    <source>
        <dbReference type="Google" id="ProtNLM"/>
    </source>
</evidence>
<gene>
    <name evidence="2" type="ORF">RQM65_08155</name>
</gene>
<dbReference type="EMBL" id="JAVTTP010000001">
    <property type="protein sequence ID" value="MDT7828634.1"/>
    <property type="molecule type" value="Genomic_DNA"/>
</dbReference>
<dbReference type="RefSeq" id="WP_314014047.1">
    <property type="nucleotide sequence ID" value="NZ_JAVTTP010000001.1"/>
</dbReference>
<dbReference type="Proteomes" id="UP001250656">
    <property type="component" value="Unassembled WGS sequence"/>
</dbReference>
<feature type="transmembrane region" description="Helical" evidence="1">
    <location>
        <begin position="7"/>
        <end position="26"/>
    </location>
</feature>
<keyword evidence="1" id="KW-0812">Transmembrane</keyword>
<keyword evidence="1" id="KW-1133">Transmembrane helix</keyword>